<dbReference type="RefSeq" id="XP_018035393.1">
    <property type="nucleotide sequence ID" value="XM_018180269.1"/>
</dbReference>
<feature type="domain" description="Phospholipase/carboxylesterase/thioesterase" evidence="2">
    <location>
        <begin position="50"/>
        <end position="131"/>
    </location>
</feature>
<dbReference type="STRING" id="1460663.A0A177CE16"/>
<dbReference type="InterPro" id="IPR029058">
    <property type="entry name" value="AB_hydrolase_fold"/>
</dbReference>
<keyword evidence="4" id="KW-1185">Reference proteome</keyword>
<comment type="similarity">
    <text evidence="1">Belongs to the AB hydrolase superfamily. AB hydrolase 2 family.</text>
</comment>
<dbReference type="PANTHER" id="PTHR10655:SF63">
    <property type="entry name" value="PHOSPHOLIPASE_CARBOXYLESTERASE_THIOESTERASE DOMAIN-CONTAINING PROTEIN"/>
    <property type="match status" value="1"/>
</dbReference>
<dbReference type="Pfam" id="PF02230">
    <property type="entry name" value="Abhydrolase_2"/>
    <property type="match status" value="1"/>
</dbReference>
<dbReference type="OrthoDB" id="2418081at2759"/>
<dbReference type="EMBL" id="KV441553">
    <property type="protein sequence ID" value="OAG05028.1"/>
    <property type="molecule type" value="Genomic_DNA"/>
</dbReference>
<dbReference type="Proteomes" id="UP000077069">
    <property type="component" value="Unassembled WGS sequence"/>
</dbReference>
<name>A0A177CE16_9PLEO</name>
<accession>A0A177CE16</accession>
<evidence type="ECO:0000256" key="1">
    <source>
        <dbReference type="ARBA" id="ARBA00006499"/>
    </source>
</evidence>
<dbReference type="Gene3D" id="3.40.50.1820">
    <property type="entry name" value="alpha/beta hydrolase"/>
    <property type="match status" value="1"/>
</dbReference>
<organism evidence="3 4">
    <name type="scientific">Paraphaeosphaeria sporulosa</name>
    <dbReference type="NCBI Taxonomy" id="1460663"/>
    <lineage>
        <taxon>Eukaryota</taxon>
        <taxon>Fungi</taxon>
        <taxon>Dikarya</taxon>
        <taxon>Ascomycota</taxon>
        <taxon>Pezizomycotina</taxon>
        <taxon>Dothideomycetes</taxon>
        <taxon>Pleosporomycetidae</taxon>
        <taxon>Pleosporales</taxon>
        <taxon>Massarineae</taxon>
        <taxon>Didymosphaeriaceae</taxon>
        <taxon>Paraphaeosphaeria</taxon>
    </lineage>
</organism>
<protein>
    <recommendedName>
        <fullName evidence="2">Phospholipase/carboxylesterase/thioesterase domain-containing protein</fullName>
    </recommendedName>
</protein>
<evidence type="ECO:0000259" key="2">
    <source>
        <dbReference type="Pfam" id="PF02230"/>
    </source>
</evidence>
<dbReference type="SUPFAM" id="SSF53474">
    <property type="entry name" value="alpha/beta-Hydrolases"/>
    <property type="match status" value="1"/>
</dbReference>
<proteinExistence type="inferred from homology"/>
<dbReference type="GO" id="GO:0005737">
    <property type="term" value="C:cytoplasm"/>
    <property type="evidence" value="ECO:0007669"/>
    <property type="project" value="TreeGrafter"/>
</dbReference>
<dbReference type="GO" id="GO:0008474">
    <property type="term" value="F:palmitoyl-(protein) hydrolase activity"/>
    <property type="evidence" value="ECO:0007669"/>
    <property type="project" value="TreeGrafter"/>
</dbReference>
<dbReference type="InterPro" id="IPR050565">
    <property type="entry name" value="LYPA1-2/EST-like"/>
</dbReference>
<gene>
    <name evidence="3" type="ORF">CC84DRAFT_1177148</name>
</gene>
<dbReference type="PANTHER" id="PTHR10655">
    <property type="entry name" value="LYSOPHOSPHOLIPASE-RELATED"/>
    <property type="match status" value="1"/>
</dbReference>
<dbReference type="GeneID" id="28763755"/>
<dbReference type="InParanoid" id="A0A177CE16"/>
<dbReference type="InterPro" id="IPR003140">
    <property type="entry name" value="PLipase/COase/thioEstase"/>
</dbReference>
<dbReference type="GO" id="GO:0052689">
    <property type="term" value="F:carboxylic ester hydrolase activity"/>
    <property type="evidence" value="ECO:0007669"/>
    <property type="project" value="TreeGrafter"/>
</dbReference>
<reference evidence="3 4" key="1">
    <citation type="submission" date="2016-05" db="EMBL/GenBank/DDBJ databases">
        <title>Comparative analysis of secretome profiles of manganese(II)-oxidizing ascomycete fungi.</title>
        <authorList>
            <consortium name="DOE Joint Genome Institute"/>
            <person name="Zeiner C.A."/>
            <person name="Purvine S.O."/>
            <person name="Zink E.M."/>
            <person name="Wu S."/>
            <person name="Pasa-Tolic L."/>
            <person name="Chaput D.L."/>
            <person name="Haridas S."/>
            <person name="Grigoriev I.V."/>
            <person name="Santelli C.M."/>
            <person name="Hansel C.M."/>
        </authorList>
    </citation>
    <scope>NUCLEOTIDE SEQUENCE [LARGE SCALE GENOMIC DNA]</scope>
    <source>
        <strain evidence="3 4">AP3s5-JAC2a</strain>
    </source>
</reference>
<evidence type="ECO:0000313" key="3">
    <source>
        <dbReference type="EMBL" id="OAG05028.1"/>
    </source>
</evidence>
<dbReference type="AlphaFoldDB" id="A0A177CE16"/>
<sequence length="223" mass="23872">MDFLPPYIVDPTHGVTHSQTVILLHGRMLARCGAQFSKGNARLGSTVSLDDLSSSQDHQLPGLRDGHQLTAKTIENEVDKLDEKSDRVILGGFSQRLAVALWSLFTGPAGLKGCLGAFVGLSAWMPFAKEAMAFIAGDTEARVSSRYGTLREGLRRILEVGSAAVQIAVIILVHLGHGPDDVVIGIENCYWLSTIFTAGGAVIDARKYIGAGQEGTGLRSRSR</sequence>
<evidence type="ECO:0000313" key="4">
    <source>
        <dbReference type="Proteomes" id="UP000077069"/>
    </source>
</evidence>